<proteinExistence type="predicted"/>
<protein>
    <submittedName>
        <fullName evidence="1">Uncharacterized protein</fullName>
    </submittedName>
</protein>
<dbReference type="EMBL" id="REGN01009930">
    <property type="protein sequence ID" value="RNA00085.1"/>
    <property type="molecule type" value="Genomic_DNA"/>
</dbReference>
<comment type="caution">
    <text evidence="1">The sequence shown here is derived from an EMBL/GenBank/DDBJ whole genome shotgun (WGS) entry which is preliminary data.</text>
</comment>
<sequence>MVKILGWRRVLAKRLMGFSVKPVKGIRGLGPINSLLLTFGKQILSKESQDCFASDVRTFYNLYLSFIYS</sequence>
<accession>A0A3M7PMU9</accession>
<evidence type="ECO:0000313" key="2">
    <source>
        <dbReference type="Proteomes" id="UP000276133"/>
    </source>
</evidence>
<dbReference type="AlphaFoldDB" id="A0A3M7PMU9"/>
<name>A0A3M7PMU9_BRAPC</name>
<dbReference type="Proteomes" id="UP000276133">
    <property type="component" value="Unassembled WGS sequence"/>
</dbReference>
<organism evidence="1 2">
    <name type="scientific">Brachionus plicatilis</name>
    <name type="common">Marine rotifer</name>
    <name type="synonym">Brachionus muelleri</name>
    <dbReference type="NCBI Taxonomy" id="10195"/>
    <lineage>
        <taxon>Eukaryota</taxon>
        <taxon>Metazoa</taxon>
        <taxon>Spiralia</taxon>
        <taxon>Gnathifera</taxon>
        <taxon>Rotifera</taxon>
        <taxon>Eurotatoria</taxon>
        <taxon>Monogononta</taxon>
        <taxon>Pseudotrocha</taxon>
        <taxon>Ploima</taxon>
        <taxon>Brachionidae</taxon>
        <taxon>Brachionus</taxon>
    </lineage>
</organism>
<gene>
    <name evidence="1" type="ORF">BpHYR1_014871</name>
</gene>
<reference evidence="1 2" key="1">
    <citation type="journal article" date="2018" name="Sci. Rep.">
        <title>Genomic signatures of local adaptation to the degree of environmental predictability in rotifers.</title>
        <authorList>
            <person name="Franch-Gras L."/>
            <person name="Hahn C."/>
            <person name="Garcia-Roger E.M."/>
            <person name="Carmona M.J."/>
            <person name="Serra M."/>
            <person name="Gomez A."/>
        </authorList>
    </citation>
    <scope>NUCLEOTIDE SEQUENCE [LARGE SCALE GENOMIC DNA]</scope>
    <source>
        <strain evidence="1">HYR1</strain>
    </source>
</reference>
<evidence type="ECO:0000313" key="1">
    <source>
        <dbReference type="EMBL" id="RNA00085.1"/>
    </source>
</evidence>
<keyword evidence="2" id="KW-1185">Reference proteome</keyword>